<feature type="compositionally biased region" description="Acidic residues" evidence="9">
    <location>
        <begin position="104"/>
        <end position="116"/>
    </location>
</feature>
<organism evidence="12 13">
    <name type="scientific">Adlercreutzia wanghongyangiae</name>
    <dbReference type="NCBI Taxonomy" id="3111451"/>
    <lineage>
        <taxon>Bacteria</taxon>
        <taxon>Bacillati</taxon>
        <taxon>Actinomycetota</taxon>
        <taxon>Coriobacteriia</taxon>
        <taxon>Eggerthellales</taxon>
        <taxon>Eggerthellaceae</taxon>
        <taxon>Adlercreutzia</taxon>
    </lineage>
</organism>
<keyword evidence="10" id="KW-0472">Membrane</keyword>
<name>A0ABU6IEK7_9ACTN</name>
<dbReference type="PRINTS" id="PR00344">
    <property type="entry name" value="BCTRLSENSOR"/>
</dbReference>
<feature type="domain" description="Histidine kinase" evidence="11">
    <location>
        <begin position="254"/>
        <end position="491"/>
    </location>
</feature>
<dbReference type="InterPro" id="IPR005467">
    <property type="entry name" value="His_kinase_dom"/>
</dbReference>
<dbReference type="PANTHER" id="PTHR45453">
    <property type="entry name" value="PHOSPHATE REGULON SENSOR PROTEIN PHOR"/>
    <property type="match status" value="1"/>
</dbReference>
<dbReference type="InterPro" id="IPR050351">
    <property type="entry name" value="BphY/WalK/GraS-like"/>
</dbReference>
<dbReference type="Pfam" id="PF02518">
    <property type="entry name" value="HATPase_c"/>
    <property type="match status" value="1"/>
</dbReference>
<dbReference type="Proteomes" id="UP001349994">
    <property type="component" value="Unassembled WGS sequence"/>
</dbReference>
<proteinExistence type="predicted"/>
<evidence type="ECO:0000259" key="11">
    <source>
        <dbReference type="PROSITE" id="PS50109"/>
    </source>
</evidence>
<evidence type="ECO:0000313" key="12">
    <source>
        <dbReference type="EMBL" id="MEC4174845.1"/>
    </source>
</evidence>
<keyword evidence="13" id="KW-1185">Reference proteome</keyword>
<dbReference type="SMART" id="SM00388">
    <property type="entry name" value="HisKA"/>
    <property type="match status" value="1"/>
</dbReference>
<dbReference type="PROSITE" id="PS50109">
    <property type="entry name" value="HIS_KIN"/>
    <property type="match status" value="1"/>
</dbReference>
<evidence type="ECO:0000256" key="1">
    <source>
        <dbReference type="ARBA" id="ARBA00000085"/>
    </source>
</evidence>
<dbReference type="SUPFAM" id="SSF47384">
    <property type="entry name" value="Homodimeric domain of signal transducing histidine kinase"/>
    <property type="match status" value="1"/>
</dbReference>
<dbReference type="InterPro" id="IPR003594">
    <property type="entry name" value="HATPase_dom"/>
</dbReference>
<dbReference type="Pfam" id="PF00512">
    <property type="entry name" value="HisKA"/>
    <property type="match status" value="1"/>
</dbReference>
<dbReference type="Gene3D" id="1.10.287.130">
    <property type="match status" value="1"/>
</dbReference>
<reference evidence="12 13" key="1">
    <citation type="submission" date="2024-01" db="EMBL/GenBank/DDBJ databases">
        <title>novel species in genus Adlercreutzia.</title>
        <authorList>
            <person name="Liu X."/>
        </authorList>
    </citation>
    <scope>NUCLEOTIDE SEQUENCE [LARGE SCALE GENOMIC DNA]</scope>
    <source>
        <strain evidence="12 13">R7</strain>
    </source>
</reference>
<evidence type="ECO:0000256" key="6">
    <source>
        <dbReference type="ARBA" id="ARBA00022777"/>
    </source>
</evidence>
<dbReference type="InterPro" id="IPR004358">
    <property type="entry name" value="Sig_transdc_His_kin-like_C"/>
</dbReference>
<sequence length="491" mass="51992">MPPDADPGASPLLRKLRLKFIAVNMGLAALVLTSSFATVCYVSYRGDTDEIYRTLIQTAERAAVQPQLVPNHGPLSPEGDPGLGNNADPGRTLESQRTIGGADREEDAAEAAENEESFAPPEIGGPHGRRDAALPVAVYYDENGTVAHIADQSSASVSMDVLAEAIATLRHTEDPYGYLPECGLLYAKHAMGPGLVVAFADAAEANAWQSLAWALAGVGLGALALLLALNVLFSRWALGPVQRAWSQQQQFIADASHELKTPLTVILANNAILRQRGDETIASQGQWIESTQMEAERMQALVTDMLDLARPAPAGTQRDTVDAIDFSRLVEGEALTFESVAFEKDIAWETAVAENIAVRGDTRRLQRLVAALLDNACKYTDPGGRVTVRLGAAEHAAVLTVNNTGTPIDAADLPHLFDRFYRADKARTRAAETPNSSGSAEAASLATPSTPGGYGLGLAIAQDIARAHKGILTAASTPATGTTFTLKLPLA</sequence>
<evidence type="ECO:0000256" key="9">
    <source>
        <dbReference type="SAM" id="MobiDB-lite"/>
    </source>
</evidence>
<evidence type="ECO:0000256" key="8">
    <source>
        <dbReference type="ARBA" id="ARBA00039401"/>
    </source>
</evidence>
<dbReference type="InterPro" id="IPR003661">
    <property type="entry name" value="HisK_dim/P_dom"/>
</dbReference>
<dbReference type="Gene3D" id="3.30.565.10">
    <property type="entry name" value="Histidine kinase-like ATPase, C-terminal domain"/>
    <property type="match status" value="1"/>
</dbReference>
<dbReference type="GO" id="GO:0016301">
    <property type="term" value="F:kinase activity"/>
    <property type="evidence" value="ECO:0007669"/>
    <property type="project" value="UniProtKB-KW"/>
</dbReference>
<dbReference type="CDD" id="cd00082">
    <property type="entry name" value="HisKA"/>
    <property type="match status" value="1"/>
</dbReference>
<dbReference type="SMART" id="SM00387">
    <property type="entry name" value="HATPase_c"/>
    <property type="match status" value="1"/>
</dbReference>
<comment type="caution">
    <text evidence="12">The sequence shown here is derived from an EMBL/GenBank/DDBJ whole genome shotgun (WGS) entry which is preliminary data.</text>
</comment>
<keyword evidence="4" id="KW-0597">Phosphoprotein</keyword>
<keyword evidence="7" id="KW-0902">Two-component regulatory system</keyword>
<keyword evidence="6 12" id="KW-0418">Kinase</keyword>
<keyword evidence="10" id="KW-1133">Transmembrane helix</keyword>
<comment type="subcellular location">
    <subcellularLocation>
        <location evidence="2">Cell membrane</location>
    </subcellularLocation>
</comment>
<evidence type="ECO:0000256" key="4">
    <source>
        <dbReference type="ARBA" id="ARBA00022553"/>
    </source>
</evidence>
<evidence type="ECO:0000256" key="7">
    <source>
        <dbReference type="ARBA" id="ARBA00023012"/>
    </source>
</evidence>
<evidence type="ECO:0000256" key="2">
    <source>
        <dbReference type="ARBA" id="ARBA00004236"/>
    </source>
</evidence>
<feature type="region of interest" description="Disordered" evidence="9">
    <location>
        <begin position="428"/>
        <end position="447"/>
    </location>
</feature>
<feature type="region of interest" description="Disordered" evidence="9">
    <location>
        <begin position="64"/>
        <end position="127"/>
    </location>
</feature>
<feature type="transmembrane region" description="Helical" evidence="10">
    <location>
        <begin position="211"/>
        <end position="233"/>
    </location>
</feature>
<dbReference type="EC" id="2.7.13.3" evidence="3"/>
<keyword evidence="10" id="KW-0812">Transmembrane</keyword>
<keyword evidence="5" id="KW-0808">Transferase</keyword>
<dbReference type="PANTHER" id="PTHR45453:SF1">
    <property type="entry name" value="PHOSPHATE REGULON SENSOR PROTEIN PHOR"/>
    <property type="match status" value="1"/>
</dbReference>
<dbReference type="InterPro" id="IPR036890">
    <property type="entry name" value="HATPase_C_sf"/>
</dbReference>
<feature type="transmembrane region" description="Helical" evidence="10">
    <location>
        <begin position="21"/>
        <end position="44"/>
    </location>
</feature>
<comment type="catalytic activity">
    <reaction evidence="1">
        <text>ATP + protein L-histidine = ADP + protein N-phospho-L-histidine.</text>
        <dbReference type="EC" id="2.7.13.3"/>
    </reaction>
</comment>
<evidence type="ECO:0000313" key="13">
    <source>
        <dbReference type="Proteomes" id="UP001349994"/>
    </source>
</evidence>
<gene>
    <name evidence="12" type="ORF">VIN30_00065</name>
</gene>
<dbReference type="InterPro" id="IPR036097">
    <property type="entry name" value="HisK_dim/P_sf"/>
</dbReference>
<evidence type="ECO:0000256" key="3">
    <source>
        <dbReference type="ARBA" id="ARBA00012438"/>
    </source>
</evidence>
<evidence type="ECO:0000256" key="5">
    <source>
        <dbReference type="ARBA" id="ARBA00022679"/>
    </source>
</evidence>
<protein>
    <recommendedName>
        <fullName evidence="8">Sensor-like histidine kinase SenX3</fullName>
        <ecNumber evidence="3">2.7.13.3</ecNumber>
    </recommendedName>
</protein>
<dbReference type="RefSeq" id="WP_338208255.1">
    <property type="nucleotide sequence ID" value="NZ_JAYMFF010000001.1"/>
</dbReference>
<dbReference type="SUPFAM" id="SSF55874">
    <property type="entry name" value="ATPase domain of HSP90 chaperone/DNA topoisomerase II/histidine kinase"/>
    <property type="match status" value="1"/>
</dbReference>
<dbReference type="EMBL" id="JAYMFF010000001">
    <property type="protein sequence ID" value="MEC4174845.1"/>
    <property type="molecule type" value="Genomic_DNA"/>
</dbReference>
<accession>A0ABU6IEK7</accession>
<evidence type="ECO:0000256" key="10">
    <source>
        <dbReference type="SAM" id="Phobius"/>
    </source>
</evidence>